<dbReference type="STRING" id="616990.IV54_GL000531"/>
<dbReference type="PANTHER" id="PTHR33602:SF1">
    <property type="entry name" value="REGULATORY PROTEIN RECX FAMILY PROTEIN"/>
    <property type="match status" value="1"/>
</dbReference>
<evidence type="ECO:0000259" key="7">
    <source>
        <dbReference type="Pfam" id="PF02631"/>
    </source>
</evidence>
<evidence type="ECO:0000259" key="8">
    <source>
        <dbReference type="Pfam" id="PF21981"/>
    </source>
</evidence>
<dbReference type="AlphaFoldDB" id="A0A0R2LH96"/>
<dbReference type="Pfam" id="PF21981">
    <property type="entry name" value="RecX_HTH3"/>
    <property type="match status" value="2"/>
</dbReference>
<accession>A0A0R2LH96</accession>
<evidence type="ECO:0000256" key="1">
    <source>
        <dbReference type="ARBA" id="ARBA00003529"/>
    </source>
</evidence>
<dbReference type="PANTHER" id="PTHR33602">
    <property type="entry name" value="REGULATORY PROTEIN RECX FAMILY PROTEIN"/>
    <property type="match status" value="1"/>
</dbReference>
<keyword evidence="5 6" id="KW-0963">Cytoplasm</keyword>
<evidence type="ECO:0000256" key="4">
    <source>
        <dbReference type="ARBA" id="ARBA00018111"/>
    </source>
</evidence>
<protein>
    <recommendedName>
        <fullName evidence="4 6">Regulatory protein RecX</fullName>
    </recommendedName>
</protein>
<gene>
    <name evidence="6" type="primary">recX</name>
    <name evidence="10" type="ORF">IV54_GL000531</name>
</gene>
<dbReference type="EMBL" id="JQCA01000119">
    <property type="protein sequence ID" value="KRO01173.1"/>
    <property type="molecule type" value="Genomic_DNA"/>
</dbReference>
<keyword evidence="11" id="KW-1185">Reference proteome</keyword>
<feature type="domain" description="RecX first three-helical" evidence="9">
    <location>
        <begin position="64"/>
        <end position="103"/>
    </location>
</feature>
<comment type="similarity">
    <text evidence="3 6">Belongs to the RecX family.</text>
</comment>
<comment type="function">
    <text evidence="1 6">Modulates RecA activity.</text>
</comment>
<dbReference type="Proteomes" id="UP000051906">
    <property type="component" value="Unassembled WGS sequence"/>
</dbReference>
<feature type="domain" description="RecX second three-helical" evidence="7">
    <location>
        <begin position="110"/>
        <end position="151"/>
    </location>
</feature>
<dbReference type="GO" id="GO:0006282">
    <property type="term" value="P:regulation of DNA repair"/>
    <property type="evidence" value="ECO:0007669"/>
    <property type="project" value="UniProtKB-UniRule"/>
</dbReference>
<reference evidence="10 11" key="1">
    <citation type="journal article" date="2015" name="Genome Announc.">
        <title>Expanding the biotechnology potential of lactobacilli through comparative genomics of 213 strains and associated genera.</title>
        <authorList>
            <person name="Sun Z."/>
            <person name="Harris H.M."/>
            <person name="McCann A."/>
            <person name="Guo C."/>
            <person name="Argimon S."/>
            <person name="Zhang W."/>
            <person name="Yang X."/>
            <person name="Jeffery I.B."/>
            <person name="Cooney J.C."/>
            <person name="Kagawa T.F."/>
            <person name="Liu W."/>
            <person name="Song Y."/>
            <person name="Salvetti E."/>
            <person name="Wrobel A."/>
            <person name="Rasinkangas P."/>
            <person name="Parkhill J."/>
            <person name="Rea M.C."/>
            <person name="O'Sullivan O."/>
            <person name="Ritari J."/>
            <person name="Douillard F.P."/>
            <person name="Paul Ross R."/>
            <person name="Yang R."/>
            <person name="Briner A.E."/>
            <person name="Felis G.E."/>
            <person name="de Vos W.M."/>
            <person name="Barrangou R."/>
            <person name="Klaenhammer T.R."/>
            <person name="Caufield P.W."/>
            <person name="Cui Y."/>
            <person name="Zhang H."/>
            <person name="O'Toole P.W."/>
        </authorList>
    </citation>
    <scope>NUCLEOTIDE SEQUENCE [LARGE SCALE GENOMIC DNA]</scope>
    <source>
        <strain evidence="10 11">DSM 22467</strain>
    </source>
</reference>
<feature type="domain" description="RecX third three-helical" evidence="8">
    <location>
        <begin position="164"/>
        <end position="201"/>
    </location>
</feature>
<evidence type="ECO:0000256" key="5">
    <source>
        <dbReference type="ARBA" id="ARBA00022490"/>
    </source>
</evidence>
<proteinExistence type="inferred from homology"/>
<dbReference type="InterPro" id="IPR053924">
    <property type="entry name" value="RecX_HTH_2nd"/>
</dbReference>
<dbReference type="GO" id="GO:0005737">
    <property type="term" value="C:cytoplasm"/>
    <property type="evidence" value="ECO:0007669"/>
    <property type="project" value="UniProtKB-SubCell"/>
</dbReference>
<dbReference type="HAMAP" id="MF_01114">
    <property type="entry name" value="RecX"/>
    <property type="match status" value="1"/>
</dbReference>
<feature type="domain" description="RecX third three-helical" evidence="8">
    <location>
        <begin position="215"/>
        <end position="261"/>
    </location>
</feature>
<dbReference type="Gene3D" id="1.10.10.10">
    <property type="entry name" value="Winged helix-like DNA-binding domain superfamily/Winged helix DNA-binding domain"/>
    <property type="match status" value="4"/>
</dbReference>
<organism evidence="10 11">
    <name type="scientific">Levilactobacillus paucivorans</name>
    <dbReference type="NCBI Taxonomy" id="616990"/>
    <lineage>
        <taxon>Bacteria</taxon>
        <taxon>Bacillati</taxon>
        <taxon>Bacillota</taxon>
        <taxon>Bacilli</taxon>
        <taxon>Lactobacillales</taxon>
        <taxon>Lactobacillaceae</taxon>
        <taxon>Levilactobacillus</taxon>
    </lineage>
</organism>
<dbReference type="InterPro" id="IPR036388">
    <property type="entry name" value="WH-like_DNA-bd_sf"/>
</dbReference>
<evidence type="ECO:0000313" key="10">
    <source>
        <dbReference type="EMBL" id="KRO01173.1"/>
    </source>
</evidence>
<dbReference type="Pfam" id="PF21982">
    <property type="entry name" value="RecX_HTH1"/>
    <property type="match status" value="1"/>
</dbReference>
<dbReference type="InterPro" id="IPR003783">
    <property type="entry name" value="Regulatory_RecX"/>
</dbReference>
<dbReference type="InterPro" id="IPR053926">
    <property type="entry name" value="RecX_HTH_1st"/>
</dbReference>
<evidence type="ECO:0000256" key="3">
    <source>
        <dbReference type="ARBA" id="ARBA00009695"/>
    </source>
</evidence>
<dbReference type="PATRIC" id="fig|616990.3.peg.569"/>
<dbReference type="NCBIfam" id="NF010733">
    <property type="entry name" value="PRK14135.1"/>
    <property type="match status" value="1"/>
</dbReference>
<dbReference type="InterPro" id="IPR053925">
    <property type="entry name" value="RecX_HTH_3rd"/>
</dbReference>
<sequence length="269" mass="30955">MIEMAEITMIEAQKRSGRYNIYVDGHYAFPVSESVLVDFRLYKGMEIDKELEEQLTSADDVAKAYNKALDYLSHQLRTEKEVRDKLVDLEIPPETIDQTIQKLREFTLVDDAHYAASYVRTIMNTSDKGPRVIRQHLRQKGVAEQPIDEALKQYPVAEQMSVGTAVAEKLAKRYQHQSTRNQLQKVRQGLMSRGFGGDEINGMLDSLDLTPDEDEQRALLAKQGEKLWHRYRALSHSERQYKTKQALYRKGFKLDEISAWLADLGESAD</sequence>
<name>A0A0R2LH96_9LACO</name>
<comment type="subcellular location">
    <subcellularLocation>
        <location evidence="2 6">Cytoplasm</location>
    </subcellularLocation>
</comment>
<dbReference type="Pfam" id="PF02631">
    <property type="entry name" value="RecX_HTH2"/>
    <property type="match status" value="1"/>
</dbReference>
<evidence type="ECO:0000256" key="2">
    <source>
        <dbReference type="ARBA" id="ARBA00004496"/>
    </source>
</evidence>
<comment type="caution">
    <text evidence="10">The sequence shown here is derived from an EMBL/GenBank/DDBJ whole genome shotgun (WGS) entry which is preliminary data.</text>
</comment>
<evidence type="ECO:0000313" key="11">
    <source>
        <dbReference type="Proteomes" id="UP000051906"/>
    </source>
</evidence>
<evidence type="ECO:0000256" key="6">
    <source>
        <dbReference type="HAMAP-Rule" id="MF_01114"/>
    </source>
</evidence>
<evidence type="ECO:0000259" key="9">
    <source>
        <dbReference type="Pfam" id="PF21982"/>
    </source>
</evidence>